<comment type="caution">
    <text evidence="4">The sequence shown here is derived from an EMBL/GenBank/DDBJ whole genome shotgun (WGS) entry which is preliminary data.</text>
</comment>
<dbReference type="Pfam" id="PF01436">
    <property type="entry name" value="NHL"/>
    <property type="match status" value="2"/>
</dbReference>
<evidence type="ECO:0000256" key="3">
    <source>
        <dbReference type="SAM" id="Coils"/>
    </source>
</evidence>
<sequence>MASGNGKSRCFTCGKEKRAVRCEGCLQVFCYDHLTDHRQELNKQLDHIEHTRDLFRQTLNEQMNHPQIHLLVKQIDQWEEDSIKTVQQTASECRQLLVQHTTKNVHNIEVNLAKLSDHLKRIRSENDFNEVDLSQFNQKLKQLAEKLDKLCNVSIQQDPTPLIHRISVVVSSSMSNSFAKIEESKGKIVSLKSPPSSMKWDQNGFTVAGGYGEGNQTNQLYWPYGIYVDEEDQTVYIADYGNDRIVKWKYGAHHGQIVAGGNGKGNRKDQLNLPTDVVLDKKNDSFIICDYGNRRVVRWPRRSSKSQQTIIYNVACSHLTIDNTGDIYVSDCEKNEVRRWTKGDNTGTVVAGGNGRGDGPNQLNSPGYIFVDEDNSVFVSDSNNNRVMKWIKGAKEGVVVAGGQGEGNALTQLSNPQGVLVDQSGTIYVADSWNHRIMRWPAGATKGTVVVGGNGQGQQGHQFSCPLGLAFDGQNNLFVGDWGNNRVQKFDVHVE</sequence>
<dbReference type="EMBL" id="CAJNOJ010000016">
    <property type="protein sequence ID" value="CAF0818453.1"/>
    <property type="molecule type" value="Genomic_DNA"/>
</dbReference>
<dbReference type="Gene3D" id="2.40.10.500">
    <property type="match status" value="2"/>
</dbReference>
<dbReference type="PANTHER" id="PTHR24104">
    <property type="entry name" value="E3 UBIQUITIN-PROTEIN LIGASE NHLRC1-RELATED"/>
    <property type="match status" value="1"/>
</dbReference>
<evidence type="ECO:0000313" key="7">
    <source>
        <dbReference type="Proteomes" id="UP000663852"/>
    </source>
</evidence>
<dbReference type="EMBL" id="CAJNOR010006106">
    <property type="protein sequence ID" value="CAF1585896.1"/>
    <property type="molecule type" value="Genomic_DNA"/>
</dbReference>
<keyword evidence="1" id="KW-0677">Repeat</keyword>
<evidence type="ECO:0000313" key="6">
    <source>
        <dbReference type="Proteomes" id="UP000663828"/>
    </source>
</evidence>
<feature type="repeat" description="NHL" evidence="2">
    <location>
        <begin position="412"/>
        <end position="443"/>
    </location>
</feature>
<dbReference type="Proteomes" id="UP000663852">
    <property type="component" value="Unassembled WGS sequence"/>
</dbReference>
<keyword evidence="3" id="KW-0175">Coiled coil</keyword>
<gene>
    <name evidence="4" type="ORF">EDS130_LOCUS5722</name>
    <name evidence="5" type="ORF">XAT740_LOCUS46016</name>
</gene>
<feature type="coiled-coil region" evidence="3">
    <location>
        <begin position="105"/>
        <end position="153"/>
    </location>
</feature>
<dbReference type="GO" id="GO:0061630">
    <property type="term" value="F:ubiquitin protein ligase activity"/>
    <property type="evidence" value="ECO:0007669"/>
    <property type="project" value="TreeGrafter"/>
</dbReference>
<evidence type="ECO:0000256" key="1">
    <source>
        <dbReference type="ARBA" id="ARBA00022737"/>
    </source>
</evidence>
<dbReference type="Gene3D" id="2.120.10.30">
    <property type="entry name" value="TolB, C-terminal domain"/>
    <property type="match status" value="1"/>
</dbReference>
<dbReference type="CDD" id="cd05819">
    <property type="entry name" value="NHL"/>
    <property type="match status" value="1"/>
</dbReference>
<dbReference type="InterPro" id="IPR001258">
    <property type="entry name" value="NHL_repeat"/>
</dbReference>
<dbReference type="GO" id="GO:0008270">
    <property type="term" value="F:zinc ion binding"/>
    <property type="evidence" value="ECO:0007669"/>
    <property type="project" value="UniProtKB-KW"/>
</dbReference>
<dbReference type="PANTHER" id="PTHR24104:SF25">
    <property type="entry name" value="PROTEIN LIN-41"/>
    <property type="match status" value="1"/>
</dbReference>
<feature type="repeat" description="NHL" evidence="2">
    <location>
        <begin position="457"/>
        <end position="493"/>
    </location>
</feature>
<accession>A0A813TRY7</accession>
<dbReference type="AlphaFoldDB" id="A0A813TRY7"/>
<dbReference type="PROSITE" id="PS51125">
    <property type="entry name" value="NHL"/>
    <property type="match status" value="2"/>
</dbReference>
<name>A0A813TRY7_ADIRI</name>
<evidence type="ECO:0000313" key="5">
    <source>
        <dbReference type="EMBL" id="CAF1585896.1"/>
    </source>
</evidence>
<evidence type="ECO:0000256" key="2">
    <source>
        <dbReference type="PROSITE-ProRule" id="PRU00504"/>
    </source>
</evidence>
<dbReference type="GO" id="GO:0000209">
    <property type="term" value="P:protein polyubiquitination"/>
    <property type="evidence" value="ECO:0007669"/>
    <property type="project" value="TreeGrafter"/>
</dbReference>
<protein>
    <submittedName>
        <fullName evidence="4">Uncharacterized protein</fullName>
    </submittedName>
</protein>
<keyword evidence="6" id="KW-1185">Reference proteome</keyword>
<reference evidence="4" key="1">
    <citation type="submission" date="2021-02" db="EMBL/GenBank/DDBJ databases">
        <authorList>
            <person name="Nowell W R."/>
        </authorList>
    </citation>
    <scope>NUCLEOTIDE SEQUENCE</scope>
</reference>
<evidence type="ECO:0000313" key="4">
    <source>
        <dbReference type="EMBL" id="CAF0818453.1"/>
    </source>
</evidence>
<dbReference type="OrthoDB" id="10051993at2759"/>
<proteinExistence type="predicted"/>
<dbReference type="Proteomes" id="UP000663828">
    <property type="component" value="Unassembled WGS sequence"/>
</dbReference>
<dbReference type="InterPro" id="IPR011042">
    <property type="entry name" value="6-blade_b-propeller_TolB-like"/>
</dbReference>
<dbReference type="InterPro" id="IPR050952">
    <property type="entry name" value="TRIM-NHL_E3_ligases"/>
</dbReference>
<dbReference type="GO" id="GO:0043161">
    <property type="term" value="P:proteasome-mediated ubiquitin-dependent protein catabolic process"/>
    <property type="evidence" value="ECO:0007669"/>
    <property type="project" value="TreeGrafter"/>
</dbReference>
<dbReference type="SUPFAM" id="SSF101898">
    <property type="entry name" value="NHL repeat"/>
    <property type="match status" value="1"/>
</dbReference>
<organism evidence="4 7">
    <name type="scientific">Adineta ricciae</name>
    <name type="common">Rotifer</name>
    <dbReference type="NCBI Taxonomy" id="249248"/>
    <lineage>
        <taxon>Eukaryota</taxon>
        <taxon>Metazoa</taxon>
        <taxon>Spiralia</taxon>
        <taxon>Gnathifera</taxon>
        <taxon>Rotifera</taxon>
        <taxon>Eurotatoria</taxon>
        <taxon>Bdelloidea</taxon>
        <taxon>Adinetida</taxon>
        <taxon>Adinetidae</taxon>
        <taxon>Adineta</taxon>
    </lineage>
</organism>